<keyword evidence="3" id="KW-1185">Reference proteome</keyword>
<accession>A0A7V8V583</accession>
<organism evidence="2 3">
    <name type="scientific">Bremerella alba</name>
    <dbReference type="NCBI Taxonomy" id="980252"/>
    <lineage>
        <taxon>Bacteria</taxon>
        <taxon>Pseudomonadati</taxon>
        <taxon>Planctomycetota</taxon>
        <taxon>Planctomycetia</taxon>
        <taxon>Pirellulales</taxon>
        <taxon>Pirellulaceae</taxon>
        <taxon>Bremerella</taxon>
    </lineage>
</organism>
<evidence type="ECO:0000313" key="2">
    <source>
        <dbReference type="EMBL" id="MBA2115173.1"/>
    </source>
</evidence>
<feature type="domain" description="Glycosyltransferase 2-like" evidence="1">
    <location>
        <begin position="9"/>
        <end position="134"/>
    </location>
</feature>
<dbReference type="Pfam" id="PF00535">
    <property type="entry name" value="Glycos_transf_2"/>
    <property type="match status" value="1"/>
</dbReference>
<comment type="caution">
    <text evidence="2">The sequence shown here is derived from an EMBL/GenBank/DDBJ whole genome shotgun (WGS) entry which is preliminary data.</text>
</comment>
<gene>
    <name evidence="2" type="ORF">HOV93_23450</name>
</gene>
<dbReference type="RefSeq" id="WP_207396627.1">
    <property type="nucleotide sequence ID" value="NZ_JABRWO010000006.1"/>
</dbReference>
<dbReference type="Gene3D" id="3.90.550.10">
    <property type="entry name" value="Spore Coat Polysaccharide Biosynthesis Protein SpsA, Chain A"/>
    <property type="match status" value="1"/>
</dbReference>
<evidence type="ECO:0000313" key="3">
    <source>
        <dbReference type="Proteomes" id="UP000551616"/>
    </source>
</evidence>
<dbReference type="InterPro" id="IPR001173">
    <property type="entry name" value="Glyco_trans_2-like"/>
</dbReference>
<dbReference type="EMBL" id="JABRWO010000006">
    <property type="protein sequence ID" value="MBA2115173.1"/>
    <property type="molecule type" value="Genomic_DNA"/>
</dbReference>
<dbReference type="InterPro" id="IPR050834">
    <property type="entry name" value="Glycosyltransf_2"/>
</dbReference>
<dbReference type="SUPFAM" id="SSF53448">
    <property type="entry name" value="Nucleotide-diphospho-sugar transferases"/>
    <property type="match status" value="1"/>
</dbReference>
<name>A0A7V8V583_9BACT</name>
<dbReference type="Proteomes" id="UP000551616">
    <property type="component" value="Unassembled WGS sequence"/>
</dbReference>
<dbReference type="PANTHER" id="PTHR43685:SF3">
    <property type="entry name" value="SLR2126 PROTEIN"/>
    <property type="match status" value="1"/>
</dbReference>
<evidence type="ECO:0000259" key="1">
    <source>
        <dbReference type="Pfam" id="PF00535"/>
    </source>
</evidence>
<dbReference type="InterPro" id="IPR029044">
    <property type="entry name" value="Nucleotide-diphossugar_trans"/>
</dbReference>
<reference evidence="2 3" key="1">
    <citation type="submission" date="2020-05" db="EMBL/GenBank/DDBJ databases">
        <title>Bremerella alba sp. nov., a novel planctomycete isolated from the surface of the macroalga Fucus spiralis.</title>
        <authorList>
            <person name="Godinho O."/>
            <person name="Botelho R."/>
            <person name="Albuquerque L."/>
            <person name="Wiegand S."/>
            <person name="Da Costa M.S."/>
            <person name="Lobo-Da-Cunha A."/>
            <person name="Jogler C."/>
            <person name="Lage O.M."/>
        </authorList>
    </citation>
    <scope>NUCLEOTIDE SEQUENCE [LARGE SCALE GENOMIC DNA]</scope>
    <source>
        <strain evidence="2 3">FF15</strain>
    </source>
</reference>
<proteinExistence type="predicted"/>
<sequence>MGEDPIISVVVPLPDDRGHVLDCLTGFTQQTLEVPFEVIVPTEAASSSEVAWLVDRFPQVRWIHRPGLKVNALYNVGAAAARGEYLYISESHCVPRSDCLQQIFDFVQQSGLPAACSASDGINANYVAEGEQRIFEEDFHRWMEAKKCKIAIRGTLIERALWEQVGGFQAEFGHFSEMLIGCRLEAVGARFGFAANSYVSHGNQVCLKSLSEELIEYGEDECRSCHLTPAEMRIADTKEWADRELLKRQSLWLRFRQAKEAVRQWARAVAIQTLPLPAEWRFQVFRRYWQSAIRQGRLRYLASMTTFDATSEEIAKPSDAYRKAA</sequence>
<dbReference type="AlphaFoldDB" id="A0A7V8V583"/>
<protein>
    <recommendedName>
        <fullName evidence="1">Glycosyltransferase 2-like domain-containing protein</fullName>
    </recommendedName>
</protein>
<dbReference type="PANTHER" id="PTHR43685">
    <property type="entry name" value="GLYCOSYLTRANSFERASE"/>
    <property type="match status" value="1"/>
</dbReference>